<dbReference type="GO" id="GO:0005975">
    <property type="term" value="P:carbohydrate metabolic process"/>
    <property type="evidence" value="ECO:0007669"/>
    <property type="project" value="InterPro"/>
</dbReference>
<dbReference type="InterPro" id="IPR017853">
    <property type="entry name" value="GH"/>
</dbReference>
<sequence>MWILRFSISVALSTTLVRSALVDLTKQNRREPHPDLPDWSGAGFEGGNALPDDSKGIIISSRKIYTPTYTPLFLVVAFTLTPAALASQYNVIPNDGQDDTAGLQQAITAMNSQSVPDGTYRLIQLPAGPDPNAGGTKLVFRPDSDTKYDKIINERWDLDSMEYNWDFQDEAGKRVFGTASGGWLWPGRSVFRIGSSQVAAKYTRQHAEAPENRKDLFKGSVNYHWRSDEGKTKGWMVSQGKDKAGVVGTSLVRLNATATSWVTTEDNTATDWWIASPAKRSDFVDWGVETQNWFVNSYIFQDWFTVTKRGVDGVGPYIELDRPLRFDVYRSSTGDGSAAMEESETFAKAMPIAHVNLYITQEIDGMSPESATRNYGNLAPEQAMHGIVFRYARDSWVRNIQTFMTGSHPIATEAARNIQIQDNYFDGAWNKGKGGNGYLRGSRVWDSLYYNNTLRNLRHITMQWCAMGNVVILNNMTNDMNLHGGWEGFNLFELNYVSVPYSHRSGSCSSCGGEGGDQEPGTWYPIWWGAGEKASKWSGASGPRNVFYRNYMIKQQVDGGEYVEYRPYFARDGSLSSKIWQLGWDSQSPAGIRYTHLSTENRAPIKDWQGHELVDFSQSPAYGANSLLEDPHTSSYNLNEWPEIRTVEVMLIHRRWDTILHPCLLILLQVPIFVGGITRRLNHITQFAYGAVARDGTITVASEDQQLLRDVAALKSEDPSLKVILAVGGWGLGADPANMVAIASSSAARTKLGTSGASICQRMGSRDLRNSVEAAANGLKASNFNLTMSTPHSFWFSSGINTVAADSSKAVTFTSLISHDISGTTLEYANSLSKMSSAVMAIHKLGFPRSQIMMGIPFYGRSRKLSNPTCNDDGCGIVSGLGSTSECISTTGIGQGTFPYFVISDRLNAGSLDQDSDGQSYQLDNSAARYATGNGYVFDYETPASIVEKARATTLLCLGGLSVFALDQDNRKFELTTAIWGAGALVPTAAEIVSTISGEPLTAEGLDGAADQILANYPSLSMELNYQVMLLLAVKALDAVASSLYEYLKFSALGEDSFALYKKWETKALNWVIANETGKGNDFWECSYKDESNFAHNTCPGGHNTRGADVDDVYWRLTDAGGFSNYLSEAIGIDTSMLIVGEIPVGRNPSKCSAFPLRRDLPSNATNATLSLKYDDAIPETNVTIIANSELFEDDGTGRHTILHKIRKDSLLMILTKNCFTAWHNVLVIDADTFFPNIKDGIQAYLDQYESFKVVAIKQAASPFESVESIASSLHLALTTLVSGNDTLYSTMQYIEQVKYDKTLQEQYDQLEEQARQAGIQLIIDIVLTLLSFVPFGGLVSAAARAARALVPVFRSARATRSLARGLEKALDGAADARNLRSVDDLLSPTALEGRGRIGKALDRVQEFAFECDDADYVGLTLDMISLAEPILPTVPLVRRNYTADHETSGEGFWFTPINGSASSSSATPDSEHSVWSNLYPRGKTDNGPKCIWRSDFAADDFKVDTVNGYKARCHENSNAYPMKWVDEANNKEVKSVKYSDCRPPKSTTDRKNVDPKYKKGEKVRQDEGLPNDPGECQCDHMFEADELVSALTRNNPFDDAQADILCAQPEYAVFLQKVRDKINGIDNMRPLIGGPNVMKSNFIRSDMLAKDDAAHKSWKKYRQASANDASVGSKNMEIMDEYMQSIASSREQTAKDLDVIIKGLTFADTKSANLLKKYDVADREVVVDGQKKQMGLVEADNHHNTKRYARKLELSNFTPKPAVDNTKTSSDAAPQSNNQLQVGKKKK</sequence>
<evidence type="ECO:0000313" key="5">
    <source>
        <dbReference type="Proteomes" id="UP000030108"/>
    </source>
</evidence>
<dbReference type="Proteomes" id="UP000030108">
    <property type="component" value="Unassembled WGS sequence"/>
</dbReference>
<accession>A0A0A1ULJ5</accession>
<evidence type="ECO:0000313" key="4">
    <source>
        <dbReference type="EMBL" id="EUC59331.1"/>
    </source>
</evidence>
<evidence type="ECO:0000256" key="1">
    <source>
        <dbReference type="SAM" id="MobiDB-lite"/>
    </source>
</evidence>
<dbReference type="EMBL" id="JATN01000321">
    <property type="protein sequence ID" value="EUC59331.1"/>
    <property type="molecule type" value="Genomic_DNA"/>
</dbReference>
<dbReference type="InterPro" id="IPR001223">
    <property type="entry name" value="Glyco_hydro18_cat"/>
</dbReference>
<feature type="region of interest" description="Disordered" evidence="1">
    <location>
        <begin position="1754"/>
        <end position="1788"/>
    </location>
</feature>
<dbReference type="PROSITE" id="PS51910">
    <property type="entry name" value="GH18_2"/>
    <property type="match status" value="1"/>
</dbReference>
<feature type="chain" id="PRO_5001991483" evidence="2">
    <location>
        <begin position="20"/>
        <end position="1788"/>
    </location>
</feature>
<dbReference type="SUPFAM" id="SSF51445">
    <property type="entry name" value="(Trans)glycosidases"/>
    <property type="match status" value="1"/>
</dbReference>
<feature type="domain" description="GH18" evidence="3">
    <location>
        <begin position="647"/>
        <end position="986"/>
    </location>
</feature>
<organism evidence="4 5">
    <name type="scientific">Rhizoctonia solani AG-3 Rhs1AP</name>
    <dbReference type="NCBI Taxonomy" id="1086054"/>
    <lineage>
        <taxon>Eukaryota</taxon>
        <taxon>Fungi</taxon>
        <taxon>Dikarya</taxon>
        <taxon>Basidiomycota</taxon>
        <taxon>Agaricomycotina</taxon>
        <taxon>Agaricomycetes</taxon>
        <taxon>Cantharellales</taxon>
        <taxon>Ceratobasidiaceae</taxon>
        <taxon>Rhizoctonia</taxon>
    </lineage>
</organism>
<feature type="compositionally biased region" description="Basic and acidic residues" evidence="1">
    <location>
        <begin position="1538"/>
        <end position="1568"/>
    </location>
</feature>
<dbReference type="InterPro" id="IPR050314">
    <property type="entry name" value="Glycosyl_Hydrlase_18"/>
</dbReference>
<feature type="region of interest" description="Disordered" evidence="1">
    <location>
        <begin position="1538"/>
        <end position="1573"/>
    </location>
</feature>
<reference evidence="5" key="1">
    <citation type="journal article" date="2014" name="Genome Announc.">
        <title>Draft genome sequence of the plant-pathogenic soil fungus Rhizoctonia solani anastomosis group 3 strain Rhs1AP.</title>
        <authorList>
            <person name="Cubeta M.A."/>
            <person name="Thomas E."/>
            <person name="Dean R.A."/>
            <person name="Jabaji S."/>
            <person name="Neate S.M."/>
            <person name="Tavantzis S."/>
            <person name="Toda T."/>
            <person name="Vilgalys R."/>
            <person name="Bharathan N."/>
            <person name="Fedorova-Abrams N."/>
            <person name="Pakala S.B."/>
            <person name="Pakala S.M."/>
            <person name="Zafar N."/>
            <person name="Joardar V."/>
            <person name="Losada L."/>
            <person name="Nierman W.C."/>
        </authorList>
    </citation>
    <scope>NUCLEOTIDE SEQUENCE [LARGE SCALE GENOMIC DNA]</scope>
    <source>
        <strain evidence="5">AG-3</strain>
    </source>
</reference>
<feature type="non-terminal residue" evidence="4">
    <location>
        <position position="1788"/>
    </location>
</feature>
<dbReference type="SUPFAM" id="SSF51126">
    <property type="entry name" value="Pectin lyase-like"/>
    <property type="match status" value="1"/>
</dbReference>
<keyword evidence="2" id="KW-0732">Signal</keyword>
<evidence type="ECO:0000259" key="3">
    <source>
        <dbReference type="PROSITE" id="PS51910"/>
    </source>
</evidence>
<dbReference type="GO" id="GO:0008061">
    <property type="term" value="F:chitin binding"/>
    <property type="evidence" value="ECO:0007669"/>
    <property type="project" value="InterPro"/>
</dbReference>
<feature type="compositionally biased region" description="Polar residues" evidence="1">
    <location>
        <begin position="1766"/>
        <end position="1782"/>
    </location>
</feature>
<dbReference type="OrthoDB" id="73875at2759"/>
<evidence type="ECO:0000256" key="2">
    <source>
        <dbReference type="SAM" id="SignalP"/>
    </source>
</evidence>
<dbReference type="PANTHER" id="PTHR11177:SF333">
    <property type="entry name" value="CHITINASE"/>
    <property type="match status" value="1"/>
</dbReference>
<dbReference type="InterPro" id="IPR011583">
    <property type="entry name" value="Chitinase_II/V-like_cat"/>
</dbReference>
<dbReference type="Pfam" id="PF00704">
    <property type="entry name" value="Glyco_hydro_18"/>
    <property type="match status" value="1"/>
</dbReference>
<dbReference type="GO" id="GO:0016787">
    <property type="term" value="F:hydrolase activity"/>
    <property type="evidence" value="ECO:0007669"/>
    <property type="project" value="UniProtKB-KW"/>
</dbReference>
<gene>
    <name evidence="4" type="ORF">RSOL_308560</name>
</gene>
<dbReference type="Gene3D" id="3.20.20.80">
    <property type="entry name" value="Glycosidases"/>
    <property type="match status" value="2"/>
</dbReference>
<protein>
    <submittedName>
        <fullName evidence="4">Glycoside hydrolase family 18 protein</fullName>
    </submittedName>
</protein>
<feature type="signal peptide" evidence="2">
    <location>
        <begin position="1"/>
        <end position="19"/>
    </location>
</feature>
<keyword evidence="4" id="KW-0378">Hydrolase</keyword>
<name>A0A0A1ULJ5_9AGAM</name>
<dbReference type="InterPro" id="IPR011050">
    <property type="entry name" value="Pectin_lyase_fold/virulence"/>
</dbReference>
<dbReference type="PANTHER" id="PTHR11177">
    <property type="entry name" value="CHITINASE"/>
    <property type="match status" value="1"/>
</dbReference>
<comment type="caution">
    <text evidence="4">The sequence shown here is derived from an EMBL/GenBank/DDBJ whole genome shotgun (WGS) entry which is preliminary data.</text>
</comment>
<dbReference type="SMART" id="SM00636">
    <property type="entry name" value="Glyco_18"/>
    <property type="match status" value="1"/>
</dbReference>
<proteinExistence type="predicted"/>